<dbReference type="SUPFAM" id="SSF46689">
    <property type="entry name" value="Homeodomain-like"/>
    <property type="match status" value="2"/>
</dbReference>
<dbReference type="InterPro" id="IPR050908">
    <property type="entry name" value="SmbC-like"/>
</dbReference>
<dbReference type="Gene3D" id="3.20.80.10">
    <property type="entry name" value="Regulatory factor, effector binding domain"/>
    <property type="match status" value="1"/>
</dbReference>
<dbReference type="InterPro" id="IPR018060">
    <property type="entry name" value="HTH_AraC"/>
</dbReference>
<sequence length="294" mass="34135">MPHKNSTKLSHKERVNTIIEYIDVHIENPVYRLDLDTLASVACLSGYHISRIFKSHTGEGIHQYVKRLRLENAAKQLLYSKKTIQHIAELSSYHNFPAFTKAFKQHFGCPPSDFRERKNIVDFHDVYPIHTERLVKGKNIIDMQTKNLPDQKVVFMLKIGPYEDAANRAWAGLMQYAYSQQLITRETTNIGITYDMPEFTHEEKIRYCACITIDHNHKAQGDIGTKLIPGGRFATFIHQGPYAELCYTYDYIYNDWYSKNNVTLSNHPSFSIYLTDPIKVEPENLLTEIYVPIE</sequence>
<name>A0A3B0UD78_9ZZZZ</name>
<evidence type="ECO:0000256" key="2">
    <source>
        <dbReference type="ARBA" id="ARBA00023163"/>
    </source>
</evidence>
<reference evidence="4" key="1">
    <citation type="submission" date="2018-06" db="EMBL/GenBank/DDBJ databases">
        <authorList>
            <person name="Zhirakovskaya E."/>
        </authorList>
    </citation>
    <scope>NUCLEOTIDE SEQUENCE</scope>
</reference>
<gene>
    <name evidence="4" type="ORF">MNBD_BACTEROID06-896</name>
</gene>
<dbReference type="PANTHER" id="PTHR40055">
    <property type="entry name" value="TRANSCRIPTIONAL REGULATOR YGIV-RELATED"/>
    <property type="match status" value="1"/>
</dbReference>
<dbReference type="SUPFAM" id="SSF55136">
    <property type="entry name" value="Probable bacterial effector-binding domain"/>
    <property type="match status" value="1"/>
</dbReference>
<dbReference type="Gene3D" id="1.10.10.60">
    <property type="entry name" value="Homeodomain-like"/>
    <property type="match status" value="2"/>
</dbReference>
<accession>A0A3B0UD78</accession>
<evidence type="ECO:0000259" key="3">
    <source>
        <dbReference type="PROSITE" id="PS01124"/>
    </source>
</evidence>
<keyword evidence="2" id="KW-0804">Transcription</keyword>
<organism evidence="4">
    <name type="scientific">hydrothermal vent metagenome</name>
    <dbReference type="NCBI Taxonomy" id="652676"/>
    <lineage>
        <taxon>unclassified sequences</taxon>
        <taxon>metagenomes</taxon>
        <taxon>ecological metagenomes</taxon>
    </lineage>
</organism>
<dbReference type="SMART" id="SM00342">
    <property type="entry name" value="HTH_ARAC"/>
    <property type="match status" value="1"/>
</dbReference>
<dbReference type="GO" id="GO:0003700">
    <property type="term" value="F:DNA-binding transcription factor activity"/>
    <property type="evidence" value="ECO:0007669"/>
    <property type="project" value="InterPro"/>
</dbReference>
<keyword evidence="1" id="KW-0805">Transcription regulation</keyword>
<dbReference type="InterPro" id="IPR009057">
    <property type="entry name" value="Homeodomain-like_sf"/>
</dbReference>
<evidence type="ECO:0000313" key="4">
    <source>
        <dbReference type="EMBL" id="VAW28468.1"/>
    </source>
</evidence>
<protein>
    <recommendedName>
        <fullName evidence="3">HTH araC/xylS-type domain-containing protein</fullName>
    </recommendedName>
</protein>
<dbReference type="SMART" id="SM00871">
    <property type="entry name" value="AraC_E_bind"/>
    <property type="match status" value="1"/>
</dbReference>
<dbReference type="Pfam" id="PF06445">
    <property type="entry name" value="GyrI-like"/>
    <property type="match status" value="1"/>
</dbReference>
<dbReference type="AlphaFoldDB" id="A0A3B0UD78"/>
<dbReference type="InterPro" id="IPR011256">
    <property type="entry name" value="Reg_factor_effector_dom_sf"/>
</dbReference>
<dbReference type="EMBL" id="UOES01000407">
    <property type="protein sequence ID" value="VAW28468.1"/>
    <property type="molecule type" value="Genomic_DNA"/>
</dbReference>
<proteinExistence type="predicted"/>
<feature type="domain" description="HTH araC/xylS-type" evidence="3">
    <location>
        <begin position="16"/>
        <end position="117"/>
    </location>
</feature>
<dbReference type="Pfam" id="PF12833">
    <property type="entry name" value="HTH_18"/>
    <property type="match status" value="1"/>
</dbReference>
<dbReference type="InterPro" id="IPR029442">
    <property type="entry name" value="GyrI-like"/>
</dbReference>
<evidence type="ECO:0000256" key="1">
    <source>
        <dbReference type="ARBA" id="ARBA00023015"/>
    </source>
</evidence>
<dbReference type="PANTHER" id="PTHR40055:SF1">
    <property type="entry name" value="TRANSCRIPTIONAL REGULATOR YGIV-RELATED"/>
    <property type="match status" value="1"/>
</dbReference>
<dbReference type="PROSITE" id="PS01124">
    <property type="entry name" value="HTH_ARAC_FAMILY_2"/>
    <property type="match status" value="1"/>
</dbReference>
<dbReference type="InterPro" id="IPR010499">
    <property type="entry name" value="AraC_E-bd"/>
</dbReference>
<dbReference type="GO" id="GO:0043565">
    <property type="term" value="F:sequence-specific DNA binding"/>
    <property type="evidence" value="ECO:0007669"/>
    <property type="project" value="InterPro"/>
</dbReference>